<evidence type="ECO:0000313" key="3">
    <source>
        <dbReference type="Proteomes" id="UP000035016"/>
    </source>
</evidence>
<evidence type="ECO:0000313" key="2">
    <source>
        <dbReference type="EMBL" id="CQR59232.1"/>
    </source>
</evidence>
<dbReference type="AlphaFoldDB" id="A0A0F7VPC7"/>
<keyword evidence="2" id="KW-0614">Plasmid</keyword>
<dbReference type="PATRIC" id="fig|1437453.6.peg.7190"/>
<dbReference type="Proteomes" id="UP000035016">
    <property type="component" value="Plasmid pSLE1"/>
</dbReference>
<sequence length="74" mass="8083">MTATQIGVEVSCDGPDEQTDCPESAAVRASFDSRTARQVRADGRAQGWTTRRAPGRLWDMCPRCTAERQDGAQP</sequence>
<dbReference type="EMBL" id="LN831788">
    <property type="protein sequence ID" value="CQR59232.1"/>
    <property type="molecule type" value="Genomic_DNA"/>
</dbReference>
<reference evidence="3" key="1">
    <citation type="submission" date="2015-02" db="EMBL/GenBank/DDBJ databases">
        <authorList>
            <person name="Gomez-Escribano P.J."/>
        </authorList>
    </citation>
    <scope>NUCLEOTIDE SEQUENCE [LARGE SCALE GENOMIC DNA]</scope>
    <source>
        <strain evidence="3">C34 (DSM 42122 / NRRL B-24963)</strain>
        <plasmid evidence="3">pSLE1</plasmid>
    </source>
</reference>
<name>A0A0F7VPC7_STRLW</name>
<feature type="region of interest" description="Disordered" evidence="1">
    <location>
        <begin position="1"/>
        <end position="21"/>
    </location>
</feature>
<evidence type="ECO:0000256" key="1">
    <source>
        <dbReference type="SAM" id="MobiDB-lite"/>
    </source>
</evidence>
<geneLocation type="plasmid" evidence="2 3">
    <name>pSLE1</name>
</geneLocation>
<dbReference type="RefSeq" id="WP_047121266.1">
    <property type="nucleotide sequence ID" value="NZ_LN831788.1"/>
</dbReference>
<proteinExistence type="predicted"/>
<gene>
    <name evidence="2" type="ORF">sle1_065</name>
</gene>
<dbReference type="KEGG" id="sle:sle1_065"/>
<organism evidence="2 3">
    <name type="scientific">Streptomyces leeuwenhoekii</name>
    <dbReference type="NCBI Taxonomy" id="1437453"/>
    <lineage>
        <taxon>Bacteria</taxon>
        <taxon>Bacillati</taxon>
        <taxon>Actinomycetota</taxon>
        <taxon>Actinomycetes</taxon>
        <taxon>Kitasatosporales</taxon>
        <taxon>Streptomycetaceae</taxon>
        <taxon>Streptomyces</taxon>
    </lineage>
</organism>
<protein>
    <submittedName>
        <fullName evidence="2">Sle1_065 protein</fullName>
    </submittedName>
</protein>
<accession>A0A0F7VPC7</accession>